<keyword evidence="4" id="KW-0788">Thiol protease</keyword>
<dbReference type="PANTHER" id="PTHR47053:SF1">
    <property type="entry name" value="MUREIN DD-ENDOPEPTIDASE MEPH-RELATED"/>
    <property type="match status" value="1"/>
</dbReference>
<dbReference type="Gene3D" id="3.30.457.10">
    <property type="entry name" value="Copper amine oxidase-like, N-terminal domain"/>
    <property type="match status" value="1"/>
</dbReference>
<comment type="caution">
    <text evidence="6">The sequence shown here is derived from an EMBL/GenBank/DDBJ whole genome shotgun (WGS) entry which is preliminary data.</text>
</comment>
<gene>
    <name evidence="6" type="ORF">HII30_14690</name>
</gene>
<evidence type="ECO:0000259" key="5">
    <source>
        <dbReference type="PROSITE" id="PS51935"/>
    </source>
</evidence>
<dbReference type="InterPro" id="IPR038765">
    <property type="entry name" value="Papain-like_cys_pep_sf"/>
</dbReference>
<name>A0A848M9Y5_PAELE</name>
<dbReference type="GO" id="GO:0006508">
    <property type="term" value="P:proteolysis"/>
    <property type="evidence" value="ECO:0007669"/>
    <property type="project" value="UniProtKB-KW"/>
</dbReference>
<dbReference type="Pfam" id="PF00877">
    <property type="entry name" value="NLPC_P60"/>
    <property type="match status" value="1"/>
</dbReference>
<dbReference type="Pfam" id="PF07833">
    <property type="entry name" value="Cu_amine_oxidN1"/>
    <property type="match status" value="1"/>
</dbReference>
<keyword evidence="7" id="KW-1185">Reference proteome</keyword>
<organism evidence="6 7">
    <name type="scientific">Paenibacillus lemnae</name>
    <dbReference type="NCBI Taxonomy" id="1330551"/>
    <lineage>
        <taxon>Bacteria</taxon>
        <taxon>Bacillati</taxon>
        <taxon>Bacillota</taxon>
        <taxon>Bacilli</taxon>
        <taxon>Bacillales</taxon>
        <taxon>Paenibacillaceae</taxon>
        <taxon>Paenibacillus</taxon>
    </lineage>
</organism>
<evidence type="ECO:0000256" key="2">
    <source>
        <dbReference type="ARBA" id="ARBA00022670"/>
    </source>
</evidence>
<protein>
    <submittedName>
        <fullName evidence="6">Cell wall lytic activity</fullName>
    </submittedName>
</protein>
<dbReference type="EMBL" id="JABBPN010000014">
    <property type="protein sequence ID" value="NMO97011.1"/>
    <property type="molecule type" value="Genomic_DNA"/>
</dbReference>
<evidence type="ECO:0000313" key="6">
    <source>
        <dbReference type="EMBL" id="NMO97011.1"/>
    </source>
</evidence>
<dbReference type="Gene3D" id="3.90.1720.10">
    <property type="entry name" value="endopeptidase domain like (from Nostoc punctiforme)"/>
    <property type="match status" value="1"/>
</dbReference>
<dbReference type="PANTHER" id="PTHR47053">
    <property type="entry name" value="MUREIN DD-ENDOPEPTIDASE MEPH-RELATED"/>
    <property type="match status" value="1"/>
</dbReference>
<evidence type="ECO:0000313" key="7">
    <source>
        <dbReference type="Proteomes" id="UP000565468"/>
    </source>
</evidence>
<comment type="similarity">
    <text evidence="1">Belongs to the peptidase C40 family.</text>
</comment>
<dbReference type="AlphaFoldDB" id="A0A848M9Y5"/>
<sequence>MHPYAASAATPVVKVQINDSLLSLTGKGAFIDSKGFTQVPVRAITEKLGASVHFEKSGSVVKVTISKGATKAVLHAGSSYAEVGSERVKMDTVARVVDGQAYVPVRFISETFGYSLKWDAKNRLAMISTDGQSHKAAWTAPVQKLKLTNHSEVTSIAQNYLGTRYVWGGSTPSGFDCSGYIKYVYAKVGVSLPHSSISMHNNHGTPVAKSNLQEGDLVFFITNKVSTSHVGIYLGNNKFISATSSGIKVDSLNSSYWGPKYNGANRVL</sequence>
<dbReference type="InterPro" id="IPR036582">
    <property type="entry name" value="Mao_N_sf"/>
</dbReference>
<dbReference type="Proteomes" id="UP000565468">
    <property type="component" value="Unassembled WGS sequence"/>
</dbReference>
<evidence type="ECO:0000256" key="4">
    <source>
        <dbReference type="ARBA" id="ARBA00022807"/>
    </source>
</evidence>
<dbReference type="InterPro" id="IPR051202">
    <property type="entry name" value="Peptidase_C40"/>
</dbReference>
<dbReference type="PROSITE" id="PS51935">
    <property type="entry name" value="NLPC_P60"/>
    <property type="match status" value="1"/>
</dbReference>
<proteinExistence type="inferred from homology"/>
<dbReference type="InterPro" id="IPR012854">
    <property type="entry name" value="Cu_amine_oxidase-like_N"/>
</dbReference>
<dbReference type="InterPro" id="IPR000064">
    <property type="entry name" value="NLP_P60_dom"/>
</dbReference>
<dbReference type="GO" id="GO:0008234">
    <property type="term" value="F:cysteine-type peptidase activity"/>
    <property type="evidence" value="ECO:0007669"/>
    <property type="project" value="UniProtKB-KW"/>
</dbReference>
<evidence type="ECO:0000256" key="1">
    <source>
        <dbReference type="ARBA" id="ARBA00007074"/>
    </source>
</evidence>
<reference evidence="6 7" key="1">
    <citation type="submission" date="2020-04" db="EMBL/GenBank/DDBJ databases">
        <title>Paenibacillus algicola sp. nov., a novel marine bacterium producing alginate lyase.</title>
        <authorList>
            <person name="Huang H."/>
        </authorList>
    </citation>
    <scope>NUCLEOTIDE SEQUENCE [LARGE SCALE GENOMIC DNA]</scope>
    <source>
        <strain evidence="6 7">L7-75</strain>
    </source>
</reference>
<dbReference type="SUPFAM" id="SSF54001">
    <property type="entry name" value="Cysteine proteinases"/>
    <property type="match status" value="1"/>
</dbReference>
<dbReference type="SUPFAM" id="SSF55383">
    <property type="entry name" value="Copper amine oxidase, domain N"/>
    <property type="match status" value="1"/>
</dbReference>
<evidence type="ECO:0000256" key="3">
    <source>
        <dbReference type="ARBA" id="ARBA00022801"/>
    </source>
</evidence>
<accession>A0A848M9Y5</accession>
<keyword evidence="2" id="KW-0645">Protease</keyword>
<feature type="domain" description="NlpC/P60" evidence="5">
    <location>
        <begin position="147"/>
        <end position="268"/>
    </location>
</feature>
<keyword evidence="3" id="KW-0378">Hydrolase</keyword>